<keyword evidence="8" id="KW-1185">Reference proteome</keyword>
<evidence type="ECO:0000256" key="5">
    <source>
        <dbReference type="PIRSR" id="PIRSR602401-1"/>
    </source>
</evidence>
<comment type="caution">
    <text evidence="7">The sequence shown here is derived from an EMBL/GenBank/DDBJ whole genome shotgun (WGS) entry which is preliminary data.</text>
</comment>
<feature type="binding site" description="axial binding residue" evidence="5">
    <location>
        <position position="520"/>
    </location>
    <ligand>
        <name>heme</name>
        <dbReference type="ChEBI" id="CHEBI:30413"/>
    </ligand>
    <ligandPart>
        <name>Fe</name>
        <dbReference type="ChEBI" id="CHEBI:18248"/>
    </ligandPart>
</feature>
<dbReference type="PANTHER" id="PTHR24305:SF166">
    <property type="entry name" value="CYTOCHROME P450 12A4, MITOCHONDRIAL-RELATED"/>
    <property type="match status" value="1"/>
</dbReference>
<proteinExistence type="inferred from homology"/>
<evidence type="ECO:0000256" key="2">
    <source>
        <dbReference type="ARBA" id="ARBA00010617"/>
    </source>
</evidence>
<dbReference type="Pfam" id="PF00067">
    <property type="entry name" value="p450"/>
    <property type="match status" value="1"/>
</dbReference>
<comment type="similarity">
    <text evidence="2 6">Belongs to the cytochrome P450 family.</text>
</comment>
<dbReference type="InterPro" id="IPR050121">
    <property type="entry name" value="Cytochrome_P450_monoxygenase"/>
</dbReference>
<dbReference type="GO" id="GO:0005506">
    <property type="term" value="F:iron ion binding"/>
    <property type="evidence" value="ECO:0007669"/>
    <property type="project" value="InterPro"/>
</dbReference>
<sequence length="589" mass="67182">MAFIPIFVTLCSLFVLREAFKWLRMIAKARSIGLPLVFVPIDQTNFLWIFFASRHRFRLRRLLPSWLWHRISITIPGWELFEPSNPHQRNLAGRVDSRETSFTLVGPRSYEFWTADPQLSNEILRRIHDFEQPRELEFLLAKFGPNVLTANGDQWSRHRKIVAKVINERISKAVFEKSIYYSQTLLHDLLPTSPAKNSSIETTMLFDRLTEISFSILIGVGIGDKFPWYNEENQEPQPPYQMAYKDALLTYVNNAFGLAILPPRILNHWPSWAPGHAKMRKVGRSMTEFCMRNQSLIDQEQVRIAAGETGESSPPDFLTLLVQASQGGNGDKRTTLSQNEMISNLFAFTAGGYKTIAGALDFAVVLLARFPVWQDWLIEEIDTLIPDAEDAAENLEYTTIFPAAIRTLAFVLETERLYGSASRLFRVSSGPQTLQTSSGTTIRLPAKTRVHINVVALHHSSSWKDTNHESDPAHYKPITSIPDEARFRPSRWINTAGSPTLHFHPPRGTFVPWSQGPRICPGQKMAQVEITTLILCLLRRHRIEPMRVQGETLREVERRLDAELRDLQWAGIVSLEKGPGLGFSTSQRR</sequence>
<keyword evidence="3 5" id="KW-0479">Metal-binding</keyword>
<dbReference type="PRINTS" id="PR00385">
    <property type="entry name" value="P450"/>
</dbReference>
<dbReference type="PRINTS" id="PR00463">
    <property type="entry name" value="EP450I"/>
</dbReference>
<dbReference type="OrthoDB" id="1470350at2759"/>
<evidence type="ECO:0000256" key="1">
    <source>
        <dbReference type="ARBA" id="ARBA00001971"/>
    </source>
</evidence>
<reference evidence="7" key="1">
    <citation type="journal article" date="2021" name="Nat. Commun.">
        <title>Genetic determinants of endophytism in the Arabidopsis root mycobiome.</title>
        <authorList>
            <person name="Mesny F."/>
            <person name="Miyauchi S."/>
            <person name="Thiergart T."/>
            <person name="Pickel B."/>
            <person name="Atanasova L."/>
            <person name="Karlsson M."/>
            <person name="Huettel B."/>
            <person name="Barry K.W."/>
            <person name="Haridas S."/>
            <person name="Chen C."/>
            <person name="Bauer D."/>
            <person name="Andreopoulos W."/>
            <person name="Pangilinan J."/>
            <person name="LaButti K."/>
            <person name="Riley R."/>
            <person name="Lipzen A."/>
            <person name="Clum A."/>
            <person name="Drula E."/>
            <person name="Henrissat B."/>
            <person name="Kohler A."/>
            <person name="Grigoriev I.V."/>
            <person name="Martin F.M."/>
            <person name="Hacquard S."/>
        </authorList>
    </citation>
    <scope>NUCLEOTIDE SEQUENCE</scope>
    <source>
        <strain evidence="7">MPI-SDFR-AT-0120</strain>
    </source>
</reference>
<evidence type="ECO:0000313" key="7">
    <source>
        <dbReference type="EMBL" id="KAH7082015.1"/>
    </source>
</evidence>
<dbReference type="InterPro" id="IPR036396">
    <property type="entry name" value="Cyt_P450_sf"/>
</dbReference>
<dbReference type="Proteomes" id="UP000813461">
    <property type="component" value="Unassembled WGS sequence"/>
</dbReference>
<dbReference type="InterPro" id="IPR002401">
    <property type="entry name" value="Cyt_P450_E_grp-I"/>
</dbReference>
<dbReference type="InterPro" id="IPR001128">
    <property type="entry name" value="Cyt_P450"/>
</dbReference>
<keyword evidence="4 5" id="KW-0408">Iron</keyword>
<keyword evidence="6" id="KW-0503">Monooxygenase</keyword>
<dbReference type="PROSITE" id="PS00086">
    <property type="entry name" value="CYTOCHROME_P450"/>
    <property type="match status" value="1"/>
</dbReference>
<dbReference type="CDD" id="cd11070">
    <property type="entry name" value="CYP56-like"/>
    <property type="match status" value="1"/>
</dbReference>
<dbReference type="GO" id="GO:0004497">
    <property type="term" value="F:monooxygenase activity"/>
    <property type="evidence" value="ECO:0007669"/>
    <property type="project" value="UniProtKB-KW"/>
</dbReference>
<name>A0A8K0VVZ6_9PLEO</name>
<comment type="cofactor">
    <cofactor evidence="1 5">
        <name>heme</name>
        <dbReference type="ChEBI" id="CHEBI:30413"/>
    </cofactor>
</comment>
<gene>
    <name evidence="7" type="ORF">FB567DRAFT_499688</name>
</gene>
<dbReference type="EMBL" id="JAGMVJ010000014">
    <property type="protein sequence ID" value="KAH7082015.1"/>
    <property type="molecule type" value="Genomic_DNA"/>
</dbReference>
<dbReference type="InterPro" id="IPR017972">
    <property type="entry name" value="Cyt_P450_CS"/>
</dbReference>
<protein>
    <submittedName>
        <fullName evidence="7">Cytochrome P450</fullName>
    </submittedName>
</protein>
<dbReference type="SUPFAM" id="SSF48264">
    <property type="entry name" value="Cytochrome P450"/>
    <property type="match status" value="1"/>
</dbReference>
<dbReference type="GO" id="GO:0020037">
    <property type="term" value="F:heme binding"/>
    <property type="evidence" value="ECO:0007669"/>
    <property type="project" value="InterPro"/>
</dbReference>
<dbReference type="PANTHER" id="PTHR24305">
    <property type="entry name" value="CYTOCHROME P450"/>
    <property type="match status" value="1"/>
</dbReference>
<organism evidence="7 8">
    <name type="scientific">Paraphoma chrysanthemicola</name>
    <dbReference type="NCBI Taxonomy" id="798071"/>
    <lineage>
        <taxon>Eukaryota</taxon>
        <taxon>Fungi</taxon>
        <taxon>Dikarya</taxon>
        <taxon>Ascomycota</taxon>
        <taxon>Pezizomycotina</taxon>
        <taxon>Dothideomycetes</taxon>
        <taxon>Pleosporomycetidae</taxon>
        <taxon>Pleosporales</taxon>
        <taxon>Pleosporineae</taxon>
        <taxon>Phaeosphaeriaceae</taxon>
        <taxon>Paraphoma</taxon>
    </lineage>
</organism>
<evidence type="ECO:0000256" key="3">
    <source>
        <dbReference type="ARBA" id="ARBA00022723"/>
    </source>
</evidence>
<keyword evidence="5 6" id="KW-0349">Heme</keyword>
<keyword evidence="6" id="KW-0560">Oxidoreductase</keyword>
<evidence type="ECO:0000256" key="6">
    <source>
        <dbReference type="RuleBase" id="RU000461"/>
    </source>
</evidence>
<evidence type="ECO:0000256" key="4">
    <source>
        <dbReference type="ARBA" id="ARBA00023004"/>
    </source>
</evidence>
<dbReference type="Gene3D" id="1.10.630.10">
    <property type="entry name" value="Cytochrome P450"/>
    <property type="match status" value="1"/>
</dbReference>
<dbReference type="GO" id="GO:0016705">
    <property type="term" value="F:oxidoreductase activity, acting on paired donors, with incorporation or reduction of molecular oxygen"/>
    <property type="evidence" value="ECO:0007669"/>
    <property type="project" value="InterPro"/>
</dbReference>
<evidence type="ECO:0000313" key="8">
    <source>
        <dbReference type="Proteomes" id="UP000813461"/>
    </source>
</evidence>
<accession>A0A8K0VVZ6</accession>
<dbReference type="AlphaFoldDB" id="A0A8K0VVZ6"/>